<protein>
    <submittedName>
        <fullName evidence="1">Uncharacterized protein</fullName>
    </submittedName>
</protein>
<dbReference type="Proteomes" id="UP000307378">
    <property type="component" value="Unassembled WGS sequence"/>
</dbReference>
<gene>
    <name evidence="1" type="ORF">FAA86_23300</name>
</gene>
<proteinExistence type="predicted"/>
<sequence>MTDPSHSPPDWLRFVRSGHFEAMPDPFTWDISHDFAHLIDGYRLSQEAGLGSLGHFANARFDEAQETGHWSGTALQLWCCLFFEHRRYRHMGEGEPTGSDLDLLNRLCTRLRLRLQTVTDEERQSLLTALQQG</sequence>
<name>A0A4S8PIQ5_9HYPH</name>
<dbReference type="EMBL" id="STGU01000030">
    <property type="protein sequence ID" value="THV29851.1"/>
    <property type="molecule type" value="Genomic_DNA"/>
</dbReference>
<reference evidence="1 2" key="1">
    <citation type="submission" date="2019-04" db="EMBL/GenBank/DDBJ databases">
        <title>genome sequence of strain W3.</title>
        <authorList>
            <person name="Gao J."/>
            <person name="Sun J."/>
        </authorList>
    </citation>
    <scope>NUCLEOTIDE SEQUENCE [LARGE SCALE GENOMIC DNA]</scope>
    <source>
        <strain evidence="1 2">W3</strain>
    </source>
</reference>
<accession>A0A4S8PIQ5</accession>
<dbReference type="RefSeq" id="WP_136543598.1">
    <property type="nucleotide sequence ID" value="NZ_STGU01000030.1"/>
</dbReference>
<evidence type="ECO:0000313" key="2">
    <source>
        <dbReference type="Proteomes" id="UP000307378"/>
    </source>
</evidence>
<comment type="caution">
    <text evidence="1">The sequence shown here is derived from an EMBL/GenBank/DDBJ whole genome shotgun (WGS) entry which is preliminary data.</text>
</comment>
<dbReference type="AlphaFoldDB" id="A0A4S8PIQ5"/>
<evidence type="ECO:0000313" key="1">
    <source>
        <dbReference type="EMBL" id="THV29851.1"/>
    </source>
</evidence>
<organism evidence="1 2">
    <name type="scientific">Rhizobium rosettiformans W3</name>
    <dbReference type="NCBI Taxonomy" id="538378"/>
    <lineage>
        <taxon>Bacteria</taxon>
        <taxon>Pseudomonadati</taxon>
        <taxon>Pseudomonadota</taxon>
        <taxon>Alphaproteobacteria</taxon>
        <taxon>Hyphomicrobiales</taxon>
        <taxon>Rhizobiaceae</taxon>
        <taxon>Rhizobium/Agrobacterium group</taxon>
        <taxon>Rhizobium</taxon>
    </lineage>
</organism>